<reference evidence="2" key="1">
    <citation type="journal article" date="2022" name="IScience">
        <title>Evolution of zygomycete secretomes and the origins of terrestrial fungal ecologies.</title>
        <authorList>
            <person name="Chang Y."/>
            <person name="Wang Y."/>
            <person name="Mondo S."/>
            <person name="Ahrendt S."/>
            <person name="Andreopoulos W."/>
            <person name="Barry K."/>
            <person name="Beard J."/>
            <person name="Benny G.L."/>
            <person name="Blankenship S."/>
            <person name="Bonito G."/>
            <person name="Cuomo C."/>
            <person name="Desiro A."/>
            <person name="Gervers K.A."/>
            <person name="Hundley H."/>
            <person name="Kuo A."/>
            <person name="LaButti K."/>
            <person name="Lang B.F."/>
            <person name="Lipzen A."/>
            <person name="O'Donnell K."/>
            <person name="Pangilinan J."/>
            <person name="Reynolds N."/>
            <person name="Sandor L."/>
            <person name="Smith M.E."/>
            <person name="Tsang A."/>
            <person name="Grigoriev I.V."/>
            <person name="Stajich J.E."/>
            <person name="Spatafora J.W."/>
        </authorList>
    </citation>
    <scope>NUCLEOTIDE SEQUENCE</scope>
    <source>
        <strain evidence="2">RSA 2281</strain>
    </source>
</reference>
<dbReference type="Proteomes" id="UP001209540">
    <property type="component" value="Unassembled WGS sequence"/>
</dbReference>
<protein>
    <recommendedName>
        <fullName evidence="1">NmrA-like domain-containing protein</fullName>
    </recommendedName>
</protein>
<comment type="caution">
    <text evidence="2">The sequence shown here is derived from an EMBL/GenBank/DDBJ whole genome shotgun (WGS) entry which is preliminary data.</text>
</comment>
<keyword evidence="3" id="KW-1185">Reference proteome</keyword>
<evidence type="ECO:0000259" key="1">
    <source>
        <dbReference type="Pfam" id="PF05368"/>
    </source>
</evidence>
<sequence>MSYEKIFVVGGTGNIGTRTVKDLLQNESNLVTVYARSPKKVRQLFHSPPNLSVIQGDYTDVDLFEKSISGHTRLFLLVHNPELHDMAKYNTALAERAYAAGVKQIVMISGLWAAFPYRSSFIGNAAYEAETAIAAIPNRGMFVTLRPSIFMTNHLWIEIHTIKNANTIFGTIDPDAKEPWISTNDIGEVAATILQDPILKHRNAVYEMIGDVKSPKERASILSKVLGKEITYTQIADQERYEYLTKEVAMEHIKAYDMLLQPWSSETKVSPGFSILLGRQPEGLENWFEKNKAAFL</sequence>
<proteinExistence type="predicted"/>
<dbReference type="PANTHER" id="PTHR43162">
    <property type="match status" value="1"/>
</dbReference>
<organism evidence="2 3">
    <name type="scientific">Phascolomyces articulosus</name>
    <dbReference type="NCBI Taxonomy" id="60185"/>
    <lineage>
        <taxon>Eukaryota</taxon>
        <taxon>Fungi</taxon>
        <taxon>Fungi incertae sedis</taxon>
        <taxon>Mucoromycota</taxon>
        <taxon>Mucoromycotina</taxon>
        <taxon>Mucoromycetes</taxon>
        <taxon>Mucorales</taxon>
        <taxon>Lichtheimiaceae</taxon>
        <taxon>Phascolomyces</taxon>
    </lineage>
</organism>
<dbReference type="PANTHER" id="PTHR43162:SF1">
    <property type="entry name" value="PRESTALK A DIFFERENTIATION PROTEIN A"/>
    <property type="match status" value="1"/>
</dbReference>
<feature type="domain" description="NmrA-like" evidence="1">
    <location>
        <begin position="4"/>
        <end position="249"/>
    </location>
</feature>
<dbReference type="InterPro" id="IPR051604">
    <property type="entry name" value="Ergot_Alk_Oxidoreductase"/>
</dbReference>
<dbReference type="SUPFAM" id="SSF51735">
    <property type="entry name" value="NAD(P)-binding Rossmann-fold domains"/>
    <property type="match status" value="1"/>
</dbReference>
<dbReference type="InterPro" id="IPR036291">
    <property type="entry name" value="NAD(P)-bd_dom_sf"/>
</dbReference>
<evidence type="ECO:0000313" key="2">
    <source>
        <dbReference type="EMBL" id="KAI9257188.1"/>
    </source>
</evidence>
<accession>A0AAD5JW80</accession>
<dbReference type="EMBL" id="JAIXMP010000020">
    <property type="protein sequence ID" value="KAI9257188.1"/>
    <property type="molecule type" value="Genomic_DNA"/>
</dbReference>
<reference evidence="2" key="2">
    <citation type="submission" date="2023-02" db="EMBL/GenBank/DDBJ databases">
        <authorList>
            <consortium name="DOE Joint Genome Institute"/>
            <person name="Mondo S.J."/>
            <person name="Chang Y."/>
            <person name="Wang Y."/>
            <person name="Ahrendt S."/>
            <person name="Andreopoulos W."/>
            <person name="Barry K."/>
            <person name="Beard J."/>
            <person name="Benny G.L."/>
            <person name="Blankenship S."/>
            <person name="Bonito G."/>
            <person name="Cuomo C."/>
            <person name="Desiro A."/>
            <person name="Gervers K.A."/>
            <person name="Hundley H."/>
            <person name="Kuo A."/>
            <person name="LaButti K."/>
            <person name="Lang B.F."/>
            <person name="Lipzen A."/>
            <person name="O'Donnell K."/>
            <person name="Pangilinan J."/>
            <person name="Reynolds N."/>
            <person name="Sandor L."/>
            <person name="Smith M.W."/>
            <person name="Tsang A."/>
            <person name="Grigoriev I.V."/>
            <person name="Stajich J.E."/>
            <person name="Spatafora J.W."/>
        </authorList>
    </citation>
    <scope>NUCLEOTIDE SEQUENCE</scope>
    <source>
        <strain evidence="2">RSA 2281</strain>
    </source>
</reference>
<dbReference type="Pfam" id="PF05368">
    <property type="entry name" value="NmrA"/>
    <property type="match status" value="1"/>
</dbReference>
<dbReference type="Gene3D" id="3.40.50.720">
    <property type="entry name" value="NAD(P)-binding Rossmann-like Domain"/>
    <property type="match status" value="1"/>
</dbReference>
<gene>
    <name evidence="2" type="ORF">BDA99DRAFT_584907</name>
</gene>
<dbReference type="InterPro" id="IPR008030">
    <property type="entry name" value="NmrA-like"/>
</dbReference>
<name>A0AAD5JW80_9FUNG</name>
<dbReference type="AlphaFoldDB" id="A0AAD5JW80"/>
<dbReference type="Gene3D" id="3.90.25.10">
    <property type="entry name" value="UDP-galactose 4-epimerase, domain 1"/>
    <property type="match status" value="1"/>
</dbReference>
<evidence type="ECO:0000313" key="3">
    <source>
        <dbReference type="Proteomes" id="UP001209540"/>
    </source>
</evidence>